<evidence type="ECO:0000256" key="8">
    <source>
        <dbReference type="ARBA" id="ARBA00023136"/>
    </source>
</evidence>
<comment type="similarity">
    <text evidence="9">Belongs to the SecE/SEC61-gamma family.</text>
</comment>
<gene>
    <name evidence="9 10" type="primary">secE</name>
    <name evidence="10" type="ORF">BQ8482_390007</name>
</gene>
<keyword evidence="2 9" id="KW-0813">Transport</keyword>
<comment type="subunit">
    <text evidence="9">Component of the Sec protein translocase complex. Heterotrimer consisting of SecY, SecE and SecG subunits. The heterotrimers can form oligomers, although 1 heterotrimer is thought to be able to translocate proteins. Interacts with the ribosome. Interacts with SecDF, and other proteins may be involved. Interacts with SecA.</text>
</comment>
<name>A0A2P9ASS3_9HYPH</name>
<dbReference type="Gene3D" id="1.20.5.1030">
    <property type="entry name" value="Preprotein translocase secy subunit"/>
    <property type="match status" value="1"/>
</dbReference>
<keyword evidence="5 9" id="KW-0653">Protein transport</keyword>
<keyword evidence="6 9" id="KW-1133">Transmembrane helix</keyword>
<organism evidence="10 11">
    <name type="scientific">Mesorhizobium delmotii</name>
    <dbReference type="NCBI Taxonomy" id="1631247"/>
    <lineage>
        <taxon>Bacteria</taxon>
        <taxon>Pseudomonadati</taxon>
        <taxon>Pseudomonadota</taxon>
        <taxon>Alphaproteobacteria</taxon>
        <taxon>Hyphomicrobiales</taxon>
        <taxon>Phyllobacteriaceae</taxon>
        <taxon>Mesorhizobium</taxon>
    </lineage>
</organism>
<dbReference type="PANTHER" id="PTHR33910">
    <property type="entry name" value="PROTEIN TRANSLOCASE SUBUNIT SECE"/>
    <property type="match status" value="1"/>
</dbReference>
<evidence type="ECO:0000256" key="2">
    <source>
        <dbReference type="ARBA" id="ARBA00022448"/>
    </source>
</evidence>
<keyword evidence="11" id="KW-1185">Reference proteome</keyword>
<keyword evidence="4 9" id="KW-0812">Transmembrane</keyword>
<evidence type="ECO:0000256" key="1">
    <source>
        <dbReference type="ARBA" id="ARBA00004370"/>
    </source>
</evidence>
<dbReference type="NCBIfam" id="TIGR00964">
    <property type="entry name" value="secE_bact"/>
    <property type="match status" value="1"/>
</dbReference>
<protein>
    <recommendedName>
        <fullName evidence="9">Protein translocase subunit SecE</fullName>
    </recommendedName>
</protein>
<feature type="transmembrane region" description="Helical" evidence="9">
    <location>
        <begin position="68"/>
        <end position="88"/>
    </location>
</feature>
<sequence>MGEMIALIRREHRLRRHIPASGIIQEIRSTGLADRRHMASKTTNPFVFLQQVRAETAKVTWPSRRETMISTVMVLAFAVIAMIFFFTADQLMGLAVEQILGIGR</sequence>
<dbReference type="Pfam" id="PF00584">
    <property type="entry name" value="SecE"/>
    <property type="match status" value="1"/>
</dbReference>
<dbReference type="GO" id="GO:0005886">
    <property type="term" value="C:plasma membrane"/>
    <property type="evidence" value="ECO:0007669"/>
    <property type="project" value="UniProtKB-SubCell"/>
</dbReference>
<dbReference type="PROSITE" id="PS01067">
    <property type="entry name" value="SECE_SEC61G"/>
    <property type="match status" value="1"/>
</dbReference>
<evidence type="ECO:0000256" key="4">
    <source>
        <dbReference type="ARBA" id="ARBA00022692"/>
    </source>
</evidence>
<comment type="function">
    <text evidence="9">Essential subunit of the Sec protein translocation channel SecYEG. Clamps together the 2 halves of SecY. May contact the channel plug during translocation.</text>
</comment>
<dbReference type="InterPro" id="IPR038379">
    <property type="entry name" value="SecE_sf"/>
</dbReference>
<reference evidence="11" key="1">
    <citation type="submission" date="2016-12" db="EMBL/GenBank/DDBJ databases">
        <authorList>
            <person name="Brunel B."/>
        </authorList>
    </citation>
    <scope>NUCLEOTIDE SEQUENCE [LARGE SCALE GENOMIC DNA]</scope>
</reference>
<keyword evidence="7 9" id="KW-0811">Translocation</keyword>
<comment type="subcellular location">
    <subcellularLocation>
        <location evidence="9">Cell membrane</location>
        <topology evidence="9">Single-pass membrane protein</topology>
    </subcellularLocation>
    <subcellularLocation>
        <location evidence="1">Membrane</location>
    </subcellularLocation>
</comment>
<keyword evidence="3 9" id="KW-1003">Cell membrane</keyword>
<dbReference type="GO" id="GO:0065002">
    <property type="term" value="P:intracellular protein transmembrane transport"/>
    <property type="evidence" value="ECO:0007669"/>
    <property type="project" value="UniProtKB-UniRule"/>
</dbReference>
<evidence type="ECO:0000256" key="6">
    <source>
        <dbReference type="ARBA" id="ARBA00022989"/>
    </source>
</evidence>
<evidence type="ECO:0000256" key="7">
    <source>
        <dbReference type="ARBA" id="ARBA00023010"/>
    </source>
</evidence>
<evidence type="ECO:0000313" key="11">
    <source>
        <dbReference type="Proteomes" id="UP000245698"/>
    </source>
</evidence>
<dbReference type="Proteomes" id="UP000245698">
    <property type="component" value="Unassembled WGS sequence"/>
</dbReference>
<keyword evidence="8 9" id="KW-0472">Membrane</keyword>
<dbReference type="GO" id="GO:0009306">
    <property type="term" value="P:protein secretion"/>
    <property type="evidence" value="ECO:0007669"/>
    <property type="project" value="UniProtKB-UniRule"/>
</dbReference>
<dbReference type="GO" id="GO:0043952">
    <property type="term" value="P:protein transport by the Sec complex"/>
    <property type="evidence" value="ECO:0007669"/>
    <property type="project" value="UniProtKB-UniRule"/>
</dbReference>
<dbReference type="HAMAP" id="MF_00422">
    <property type="entry name" value="SecE"/>
    <property type="match status" value="1"/>
</dbReference>
<dbReference type="AlphaFoldDB" id="A0A2P9ASS3"/>
<dbReference type="GO" id="GO:0008320">
    <property type="term" value="F:protein transmembrane transporter activity"/>
    <property type="evidence" value="ECO:0007669"/>
    <property type="project" value="UniProtKB-UniRule"/>
</dbReference>
<evidence type="ECO:0000256" key="9">
    <source>
        <dbReference type="HAMAP-Rule" id="MF_00422"/>
    </source>
</evidence>
<dbReference type="GO" id="GO:0006605">
    <property type="term" value="P:protein targeting"/>
    <property type="evidence" value="ECO:0007669"/>
    <property type="project" value="UniProtKB-UniRule"/>
</dbReference>
<dbReference type="PANTHER" id="PTHR33910:SF1">
    <property type="entry name" value="PROTEIN TRANSLOCASE SUBUNIT SECE"/>
    <property type="match status" value="1"/>
</dbReference>
<evidence type="ECO:0000313" key="10">
    <source>
        <dbReference type="EMBL" id="SJM34205.1"/>
    </source>
</evidence>
<evidence type="ECO:0000256" key="5">
    <source>
        <dbReference type="ARBA" id="ARBA00022927"/>
    </source>
</evidence>
<dbReference type="InterPro" id="IPR005807">
    <property type="entry name" value="SecE_bac"/>
</dbReference>
<accession>A0A2P9ASS3</accession>
<dbReference type="EMBL" id="FUIG01000047">
    <property type="protein sequence ID" value="SJM34205.1"/>
    <property type="molecule type" value="Genomic_DNA"/>
</dbReference>
<dbReference type="InterPro" id="IPR001901">
    <property type="entry name" value="Translocase_SecE/Sec61-g"/>
</dbReference>
<proteinExistence type="inferred from homology"/>
<evidence type="ECO:0000256" key="3">
    <source>
        <dbReference type="ARBA" id="ARBA00022475"/>
    </source>
</evidence>